<dbReference type="GO" id="GO:0006508">
    <property type="term" value="P:proteolysis"/>
    <property type="evidence" value="ECO:0007669"/>
    <property type="project" value="UniProtKB-KW"/>
</dbReference>
<reference evidence="8 9" key="1">
    <citation type="submission" date="2018-05" db="EMBL/GenBank/DDBJ databases">
        <title>Draft genome sequence of Scytalidium lignicola DSM 105466, a ubiquitous saprotrophic fungus.</title>
        <authorList>
            <person name="Buettner E."/>
            <person name="Gebauer A.M."/>
            <person name="Hofrichter M."/>
            <person name="Liers C."/>
            <person name="Kellner H."/>
        </authorList>
    </citation>
    <scope>NUCLEOTIDE SEQUENCE [LARGE SCALE GENOMIC DNA]</scope>
    <source>
        <strain evidence="8 9">DSM 105466</strain>
    </source>
</reference>
<protein>
    <recommendedName>
        <fullName evidence="6">Dipeptidyl-peptidase V</fullName>
    </recommendedName>
</protein>
<dbReference type="Gene3D" id="2.130.10.10">
    <property type="entry name" value="YVTN repeat-like/Quinoprotein amine dehydrogenase"/>
    <property type="match status" value="1"/>
</dbReference>
<dbReference type="Gene3D" id="3.40.50.1820">
    <property type="entry name" value="alpha/beta hydrolase"/>
    <property type="match status" value="1"/>
</dbReference>
<dbReference type="STRING" id="5539.A0A3E2HG19"/>
<organism evidence="8 9">
    <name type="scientific">Scytalidium lignicola</name>
    <name type="common">Hyphomycete</name>
    <dbReference type="NCBI Taxonomy" id="5539"/>
    <lineage>
        <taxon>Eukaryota</taxon>
        <taxon>Fungi</taxon>
        <taxon>Dikarya</taxon>
        <taxon>Ascomycota</taxon>
        <taxon>Pezizomycotina</taxon>
        <taxon>Leotiomycetes</taxon>
        <taxon>Leotiomycetes incertae sedis</taxon>
        <taxon>Scytalidium</taxon>
    </lineage>
</organism>
<dbReference type="InterPro" id="IPR001375">
    <property type="entry name" value="Peptidase_S9_cat"/>
</dbReference>
<keyword evidence="2" id="KW-0645">Protease</keyword>
<dbReference type="OrthoDB" id="416344at2759"/>
<proteinExistence type="inferred from homology"/>
<evidence type="ECO:0000259" key="7">
    <source>
        <dbReference type="Pfam" id="PF00326"/>
    </source>
</evidence>
<keyword evidence="9" id="KW-1185">Reference proteome</keyword>
<gene>
    <name evidence="8" type="ORF">B7463_g4306</name>
</gene>
<dbReference type="GO" id="GO:0004252">
    <property type="term" value="F:serine-type endopeptidase activity"/>
    <property type="evidence" value="ECO:0007669"/>
    <property type="project" value="TreeGrafter"/>
</dbReference>
<feature type="non-terminal residue" evidence="8">
    <location>
        <position position="1"/>
    </location>
</feature>
<dbReference type="AlphaFoldDB" id="A0A3E2HG19"/>
<dbReference type="EMBL" id="NCSJ02000063">
    <property type="protein sequence ID" value="RFU32001.1"/>
    <property type="molecule type" value="Genomic_DNA"/>
</dbReference>
<evidence type="ECO:0000313" key="9">
    <source>
        <dbReference type="Proteomes" id="UP000258309"/>
    </source>
</evidence>
<evidence type="ECO:0000256" key="4">
    <source>
        <dbReference type="ARBA" id="ARBA00022801"/>
    </source>
</evidence>
<dbReference type="SUPFAM" id="SSF82171">
    <property type="entry name" value="DPP6 N-terminal domain-like"/>
    <property type="match status" value="1"/>
</dbReference>
<evidence type="ECO:0000256" key="6">
    <source>
        <dbReference type="ARBA" id="ARBA00032829"/>
    </source>
</evidence>
<keyword evidence="4" id="KW-0378">Hydrolase</keyword>
<dbReference type="InterPro" id="IPR029058">
    <property type="entry name" value="AB_hydrolase_fold"/>
</dbReference>
<feature type="non-terminal residue" evidence="8">
    <location>
        <position position="706"/>
    </location>
</feature>
<evidence type="ECO:0000256" key="2">
    <source>
        <dbReference type="ARBA" id="ARBA00022670"/>
    </source>
</evidence>
<feature type="domain" description="Peptidase S9 prolyl oligopeptidase catalytic" evidence="7">
    <location>
        <begin position="480"/>
        <end position="689"/>
    </location>
</feature>
<evidence type="ECO:0000313" key="8">
    <source>
        <dbReference type="EMBL" id="RFU32001.1"/>
    </source>
</evidence>
<keyword evidence="3" id="KW-0732">Signal</keyword>
<dbReference type="OMA" id="YKHWDEW"/>
<evidence type="ECO:0000256" key="3">
    <source>
        <dbReference type="ARBA" id="ARBA00022729"/>
    </source>
</evidence>
<keyword evidence="5" id="KW-0720">Serine protease</keyword>
<dbReference type="InterPro" id="IPR015943">
    <property type="entry name" value="WD40/YVTN_repeat-like_dom_sf"/>
</dbReference>
<sequence length="706" mass="78287">MTIRAKKFTPEVLLSAPRRSGATPNSQGTLALFTVSTYSFESHSKTAEIRVLDIETGDTKTLTHDLNASEPNWLGDEDLVVWLNGGGKGTTSLLLKDARSPNSEPSTISTFDGPVSNLKIKRLDDSTFAFAVTGLATPAGDLYNSETAKKPLSTGKVYTSLFVKHWDSYVTENKNSIFYGSLKKTGKTYELSSSGLINALHGHSVKLESPVPPFGGLGDFDISTSGIIFVAKDPKLCPANYTKTDLYYIPLSDFSKKLTAPQIIKTGNLKGYSNSPVFSPDAKSAVFTRMKSDRYESDKPRLLLIPDLSDPVNVQEFFETKDGEGSWDLKPESVIFSEDGSTLFVTAEENGRVKLFSLPASPRHATDLPTALINDGTVTDVKTLPNGRLLISSNYLVDNSTYFTLDPSNPSKMSVISSNSKMGKMFGLSQKQVSEIWFAGAGEYKVHAWVLTPSNFDKSKKYPLAYLIHGGPQGAWNEGWSTRWNPAIFAEAGYVVVTPNPTGSTGYGMALQNGIRNEWGGRPYLDLVKGFEYIEKNMPYVDCSRAVALGASYGGFMVNWIQGAPLGRKFKALVTHDGVFSTLNQYSSDELFFPYHDFGGSLIENRENYEKWDPARYIEKWATPHLIIHNELDYRLPISEGLAAFNVLQSMGIPSKFVTFPDENHWVLKPENSLLWHQQVLSWINKYSGIEEENELEQKMHEVRVE</sequence>
<evidence type="ECO:0000256" key="5">
    <source>
        <dbReference type="ARBA" id="ARBA00022825"/>
    </source>
</evidence>
<comment type="caution">
    <text evidence="8">The sequence shown here is derived from an EMBL/GenBank/DDBJ whole genome shotgun (WGS) entry which is preliminary data.</text>
</comment>
<dbReference type="PANTHER" id="PTHR42776">
    <property type="entry name" value="SERINE PEPTIDASE S9 FAMILY MEMBER"/>
    <property type="match status" value="1"/>
</dbReference>
<name>A0A3E2HG19_SCYLI</name>
<dbReference type="Proteomes" id="UP000258309">
    <property type="component" value="Unassembled WGS sequence"/>
</dbReference>
<dbReference type="Pfam" id="PF00326">
    <property type="entry name" value="Peptidase_S9"/>
    <property type="match status" value="1"/>
</dbReference>
<accession>A0A3E2HG19</accession>
<dbReference type="FunFam" id="3.40.50.1820:FF:000028">
    <property type="entry name" value="S9 family peptidase"/>
    <property type="match status" value="1"/>
</dbReference>
<evidence type="ECO:0000256" key="1">
    <source>
        <dbReference type="ARBA" id="ARBA00010040"/>
    </source>
</evidence>
<comment type="similarity">
    <text evidence="1">Belongs to the peptidase S9C family.</text>
</comment>
<dbReference type="SUPFAM" id="SSF53474">
    <property type="entry name" value="alpha/beta-Hydrolases"/>
    <property type="match status" value="1"/>
</dbReference>
<dbReference type="PANTHER" id="PTHR42776:SF13">
    <property type="entry name" value="DIPEPTIDYL-PEPTIDASE 5"/>
    <property type="match status" value="1"/>
</dbReference>